<feature type="domain" description="Transposase DDE" evidence="1">
    <location>
        <begin position="19"/>
        <end position="59"/>
    </location>
</feature>
<sequence length="61" mass="7218">KQNSIVGNDGMDWCLYQYRHLVENVFARLKHFRAIATRYDKLKRNFEGVVALACAFIWLPM</sequence>
<dbReference type="InterPro" id="IPR025668">
    <property type="entry name" value="Tnp_DDE_dom"/>
</dbReference>
<evidence type="ECO:0000259" key="1">
    <source>
        <dbReference type="Pfam" id="PF13586"/>
    </source>
</evidence>
<dbReference type="RefSeq" id="WP_319960133.1">
    <property type="nucleotide sequence ID" value="NZ_JAXARY010000001.1"/>
</dbReference>
<dbReference type="Pfam" id="PF13586">
    <property type="entry name" value="DDE_Tnp_1_2"/>
    <property type="match status" value="1"/>
</dbReference>
<keyword evidence="3" id="KW-1185">Reference proteome</keyword>
<protein>
    <submittedName>
        <fullName evidence="2">Transposase</fullName>
    </submittedName>
</protein>
<evidence type="ECO:0000313" key="2">
    <source>
        <dbReference type="EMBL" id="MDX8125654.1"/>
    </source>
</evidence>
<organism evidence="2 3">
    <name type="scientific">Methylomonas defluvii</name>
    <dbReference type="NCBI Taxonomy" id="3045149"/>
    <lineage>
        <taxon>Bacteria</taxon>
        <taxon>Pseudomonadati</taxon>
        <taxon>Pseudomonadota</taxon>
        <taxon>Gammaproteobacteria</taxon>
        <taxon>Methylococcales</taxon>
        <taxon>Methylococcaceae</taxon>
        <taxon>Methylomonas</taxon>
    </lineage>
</organism>
<dbReference type="EMBL" id="JAXARY010000001">
    <property type="protein sequence ID" value="MDX8125654.1"/>
    <property type="molecule type" value="Genomic_DNA"/>
</dbReference>
<reference evidence="2 3" key="1">
    <citation type="submission" date="2023-11" db="EMBL/GenBank/DDBJ databases">
        <authorList>
            <person name="Ouyang M.-Y."/>
        </authorList>
    </citation>
    <scope>NUCLEOTIDE SEQUENCE [LARGE SCALE GENOMIC DNA]</scope>
    <source>
        <strain evidence="2 3">OY6</strain>
    </source>
</reference>
<name>A0ABU4UA49_9GAMM</name>
<proteinExistence type="predicted"/>
<gene>
    <name evidence="2" type="ORF">QLH52_00005</name>
</gene>
<evidence type="ECO:0000313" key="3">
    <source>
        <dbReference type="Proteomes" id="UP001284537"/>
    </source>
</evidence>
<dbReference type="Proteomes" id="UP001284537">
    <property type="component" value="Unassembled WGS sequence"/>
</dbReference>
<accession>A0ABU4UA49</accession>
<feature type="non-terminal residue" evidence="2">
    <location>
        <position position="1"/>
    </location>
</feature>
<comment type="caution">
    <text evidence="2">The sequence shown here is derived from an EMBL/GenBank/DDBJ whole genome shotgun (WGS) entry which is preliminary data.</text>
</comment>